<protein>
    <recommendedName>
        <fullName evidence="2">Casein kinase II subunit beta</fullName>
        <shortName evidence="2">CK II beta</shortName>
    </recommendedName>
</protein>
<dbReference type="InterPro" id="IPR000704">
    <property type="entry name" value="Casein_kinase_II_reg-sub"/>
</dbReference>
<dbReference type="GO" id="GO:0019887">
    <property type="term" value="F:protein kinase regulator activity"/>
    <property type="evidence" value="ECO:0007669"/>
    <property type="project" value="InterPro"/>
</dbReference>
<evidence type="ECO:0000256" key="1">
    <source>
        <dbReference type="ARBA" id="ARBA00006941"/>
    </source>
</evidence>
<dbReference type="InterPro" id="IPR035991">
    <property type="entry name" value="Casein_kinase_II_beta-like"/>
</dbReference>
<dbReference type="InParanoid" id="A0A6P6YIN9"/>
<dbReference type="PRINTS" id="PR00472">
    <property type="entry name" value="CASNKINASEII"/>
</dbReference>
<dbReference type="AlphaFoldDB" id="A0A6P6YIN9"/>
<proteinExistence type="inferred from homology"/>
<dbReference type="Proteomes" id="UP000515146">
    <property type="component" value="Unplaced"/>
</dbReference>
<comment type="similarity">
    <text evidence="1 2">Belongs to the casein kinase 2 subunit beta family.</text>
</comment>
<dbReference type="OMA" id="QEWSSEN"/>
<comment type="subunit">
    <text evidence="2">Tetramer of two alpha and two beta subunits.</text>
</comment>
<sequence length="360" mass="40476">MQSLKSPKRSSSQNANESLTSTMIPRYNIDYHINSTFNHNNNNNNTTSSSLTTNSSTYNRITPSTTANTTTNNTSSTNSSSKNSSTNLNTTKWIEQFCSTDKFLCKVDTDFITDAFNLIGLEEKIPYYRQALSIILDDSSDRSHPGSSASSTENSNDDGREIEILSSAENLYGLIHARYILTDSGLKKMLEKYKKRRFGLCNRYYCDRASMLPIGLSDEPNMYSVRLYCPRCMDLYAPQFSPKSVLSDGAWFGTSFPHMFFMVYPEYRPLPSTQKFTATLYGFKIHENAYEYQREQFEAAERARKPVFLKTTISSSSSTAATTTTTTNATAAIQSSSTATFKMNGDHHNHQHHSISTIAD</sequence>
<dbReference type="KEGG" id="dpte:113798763"/>
<dbReference type="PANTHER" id="PTHR11740:SF0">
    <property type="entry name" value="CASEIN KINASE II SUBUNIT BETA"/>
    <property type="match status" value="1"/>
</dbReference>
<name>A0A6P6YIN9_DERPT</name>
<dbReference type="InterPro" id="IPR016149">
    <property type="entry name" value="Casein_kin_II_reg-sub_N"/>
</dbReference>
<dbReference type="RefSeq" id="XP_027205145.1">
    <property type="nucleotide sequence ID" value="XM_027349344.1"/>
</dbReference>
<gene>
    <name evidence="4" type="primary">LOC113798763</name>
</gene>
<accession>A0A6P6YIN9</accession>
<evidence type="ECO:0000313" key="3">
    <source>
        <dbReference type="Proteomes" id="UP000515146"/>
    </source>
</evidence>
<dbReference type="Pfam" id="PF01214">
    <property type="entry name" value="CK_II_beta"/>
    <property type="match status" value="1"/>
</dbReference>
<evidence type="ECO:0000313" key="4">
    <source>
        <dbReference type="RefSeq" id="XP_027205145.1"/>
    </source>
</evidence>
<dbReference type="GO" id="GO:0016301">
    <property type="term" value="F:kinase activity"/>
    <property type="evidence" value="ECO:0007669"/>
    <property type="project" value="UniProtKB-KW"/>
</dbReference>
<dbReference type="GO" id="GO:0005956">
    <property type="term" value="C:protein kinase CK2 complex"/>
    <property type="evidence" value="ECO:0007669"/>
    <property type="project" value="UniProtKB-UniRule"/>
</dbReference>
<organism evidence="3 4">
    <name type="scientific">Dermatophagoides pteronyssinus</name>
    <name type="common">European house dust mite</name>
    <dbReference type="NCBI Taxonomy" id="6956"/>
    <lineage>
        <taxon>Eukaryota</taxon>
        <taxon>Metazoa</taxon>
        <taxon>Ecdysozoa</taxon>
        <taxon>Arthropoda</taxon>
        <taxon>Chelicerata</taxon>
        <taxon>Arachnida</taxon>
        <taxon>Acari</taxon>
        <taxon>Acariformes</taxon>
        <taxon>Sarcoptiformes</taxon>
        <taxon>Astigmata</taxon>
        <taxon>Psoroptidia</taxon>
        <taxon>Analgoidea</taxon>
        <taxon>Pyroglyphidae</taxon>
        <taxon>Dermatophagoidinae</taxon>
        <taxon>Dermatophagoides</taxon>
    </lineage>
</organism>
<dbReference type="GO" id="GO:0005737">
    <property type="term" value="C:cytoplasm"/>
    <property type="evidence" value="ECO:0007669"/>
    <property type="project" value="TreeGrafter"/>
</dbReference>
<dbReference type="Gene3D" id="1.10.1820.10">
    <property type="entry name" value="protein kinase ck2 holoenzyme, chain C, domain 1"/>
    <property type="match status" value="1"/>
</dbReference>
<dbReference type="FunFam" id="1.10.1820.10:FF:000005">
    <property type="entry name" value="Casein kinase II subunit beta"/>
    <property type="match status" value="1"/>
</dbReference>
<evidence type="ECO:0000256" key="2">
    <source>
        <dbReference type="RuleBase" id="RU361268"/>
    </source>
</evidence>
<dbReference type="OrthoDB" id="3971593at2759"/>
<dbReference type="PANTHER" id="PTHR11740">
    <property type="entry name" value="CASEIN KINASE II SUBUNIT BETA"/>
    <property type="match status" value="1"/>
</dbReference>
<reference evidence="4" key="1">
    <citation type="submission" date="2025-08" db="UniProtKB">
        <authorList>
            <consortium name="RefSeq"/>
        </authorList>
    </citation>
    <scope>IDENTIFICATION</scope>
    <source>
        <strain evidence="4">Airmid</strain>
    </source>
</reference>
<dbReference type="SMART" id="SM01085">
    <property type="entry name" value="CK_II_beta"/>
    <property type="match status" value="1"/>
</dbReference>
<dbReference type="SUPFAM" id="SSF57798">
    <property type="entry name" value="Casein kinase II beta subunit"/>
    <property type="match status" value="1"/>
</dbReference>
<dbReference type="FunFam" id="2.20.25.20:FF:000001">
    <property type="entry name" value="Casein kinase II subunit beta"/>
    <property type="match status" value="1"/>
</dbReference>
<keyword evidence="3" id="KW-1185">Reference proteome</keyword>
<dbReference type="Gene3D" id="2.20.25.20">
    <property type="match status" value="1"/>
</dbReference>